<proteinExistence type="predicted"/>
<dbReference type="AlphaFoldDB" id="W5Y2F2"/>
<dbReference type="Proteomes" id="UP000019222">
    <property type="component" value="Chromosome"/>
</dbReference>
<dbReference type="KEGG" id="cvt:B843_09885"/>
<name>W5Y2F2_9CORY</name>
<feature type="transmembrane region" description="Helical" evidence="1">
    <location>
        <begin position="29"/>
        <end position="45"/>
    </location>
</feature>
<organism evidence="2 3">
    <name type="scientific">Corynebacterium vitaeruminis DSM 20294</name>
    <dbReference type="NCBI Taxonomy" id="1224164"/>
    <lineage>
        <taxon>Bacteria</taxon>
        <taxon>Bacillati</taxon>
        <taxon>Actinomycetota</taxon>
        <taxon>Actinomycetes</taxon>
        <taxon>Mycobacteriales</taxon>
        <taxon>Corynebacteriaceae</taxon>
        <taxon>Corynebacterium</taxon>
    </lineage>
</organism>
<dbReference type="PATRIC" id="fig|1224164.3.peg.1997"/>
<dbReference type="STRING" id="1224164.B843_09885"/>
<keyword evidence="3" id="KW-1185">Reference proteome</keyword>
<dbReference type="RefSeq" id="WP_025253367.1">
    <property type="nucleotide sequence ID" value="NZ_CP004353.1"/>
</dbReference>
<reference evidence="2 3" key="1">
    <citation type="submission" date="2013-02" db="EMBL/GenBank/DDBJ databases">
        <title>The complete genome sequence of Corynebacterium vitaeruminis DSM 20294.</title>
        <authorList>
            <person name="Ruckert C."/>
            <person name="Albersmeier A."/>
            <person name="Kalinowski J."/>
        </authorList>
    </citation>
    <scope>NUCLEOTIDE SEQUENCE [LARGE SCALE GENOMIC DNA]</scope>
    <source>
        <strain evidence="3">ATCC 10234</strain>
    </source>
</reference>
<gene>
    <name evidence="2" type="ORF">B843_09885</name>
</gene>
<keyword evidence="1" id="KW-1133">Transmembrane helix</keyword>
<evidence type="ECO:0000313" key="2">
    <source>
        <dbReference type="EMBL" id="AHI23362.1"/>
    </source>
</evidence>
<sequence>MRTRTLFLLAAVLCLLAVAAKLAGLDVPALIAIFLACAAVVLALVQRGREYGEYSVSYTDKQREEIAAMLRLGDERGAITQTHLWCRGITDEQAHQAVSALADAYGIELGEAGKDRPF</sequence>
<keyword evidence="1" id="KW-0472">Membrane</keyword>
<evidence type="ECO:0000313" key="3">
    <source>
        <dbReference type="Proteomes" id="UP000019222"/>
    </source>
</evidence>
<keyword evidence="1" id="KW-0812">Transmembrane</keyword>
<dbReference type="HOGENOM" id="CLU_2069161_0_0_11"/>
<evidence type="ECO:0000256" key="1">
    <source>
        <dbReference type="SAM" id="Phobius"/>
    </source>
</evidence>
<accession>W5Y2F2</accession>
<dbReference type="EMBL" id="CP004353">
    <property type="protein sequence ID" value="AHI23362.1"/>
    <property type="molecule type" value="Genomic_DNA"/>
</dbReference>
<protein>
    <submittedName>
        <fullName evidence="2">Uncharacterized protein</fullName>
    </submittedName>
</protein>